<feature type="transmembrane region" description="Helical" evidence="1">
    <location>
        <begin position="310"/>
        <end position="337"/>
    </location>
</feature>
<feature type="signal peptide" evidence="2">
    <location>
        <begin position="1"/>
        <end position="20"/>
    </location>
</feature>
<feature type="chain" id="PRO_5008580525" description="Nose resistant-to-fluoxetine protein N-terminal domain-containing protein" evidence="2">
    <location>
        <begin position="21"/>
        <end position="673"/>
    </location>
</feature>
<evidence type="ECO:0000256" key="2">
    <source>
        <dbReference type="SAM" id="SignalP"/>
    </source>
</evidence>
<feature type="transmembrane region" description="Helical" evidence="1">
    <location>
        <begin position="212"/>
        <end position="236"/>
    </location>
</feature>
<keyword evidence="1" id="KW-0812">Transmembrane</keyword>
<dbReference type="InterPro" id="IPR052728">
    <property type="entry name" value="O2_lipid_transport_reg"/>
</dbReference>
<evidence type="ECO:0000259" key="3">
    <source>
        <dbReference type="SMART" id="SM00703"/>
    </source>
</evidence>
<dbReference type="EMBL" id="GEDC01022194">
    <property type="protein sequence ID" value="JAS15104.1"/>
    <property type="molecule type" value="Transcribed_RNA"/>
</dbReference>
<dbReference type="SMART" id="SM00703">
    <property type="entry name" value="NRF"/>
    <property type="match status" value="1"/>
</dbReference>
<evidence type="ECO:0000313" key="4">
    <source>
        <dbReference type="EMBL" id="JAS15104.1"/>
    </source>
</evidence>
<organism evidence="4">
    <name type="scientific">Clastoptera arizonana</name>
    <name type="common">Arizona spittle bug</name>
    <dbReference type="NCBI Taxonomy" id="38151"/>
    <lineage>
        <taxon>Eukaryota</taxon>
        <taxon>Metazoa</taxon>
        <taxon>Ecdysozoa</taxon>
        <taxon>Arthropoda</taxon>
        <taxon>Hexapoda</taxon>
        <taxon>Insecta</taxon>
        <taxon>Pterygota</taxon>
        <taxon>Neoptera</taxon>
        <taxon>Paraneoptera</taxon>
        <taxon>Hemiptera</taxon>
        <taxon>Auchenorrhyncha</taxon>
        <taxon>Cercopoidea</taxon>
        <taxon>Clastopteridae</taxon>
        <taxon>Clastoptera</taxon>
    </lineage>
</organism>
<feature type="transmembrane region" description="Helical" evidence="1">
    <location>
        <begin position="450"/>
        <end position="470"/>
    </location>
</feature>
<dbReference type="InterPro" id="IPR006621">
    <property type="entry name" value="Nose-resist-to-fluoxetine_N"/>
</dbReference>
<feature type="transmembrane region" description="Helical" evidence="1">
    <location>
        <begin position="647"/>
        <end position="672"/>
    </location>
</feature>
<reference evidence="4" key="1">
    <citation type="submission" date="2015-12" db="EMBL/GenBank/DDBJ databases">
        <title>De novo transcriptome assembly of four potential Pierce s Disease insect vectors from Arizona vineyards.</title>
        <authorList>
            <person name="Tassone E.E."/>
        </authorList>
    </citation>
    <scope>NUCLEOTIDE SEQUENCE</scope>
</reference>
<feature type="transmembrane region" description="Helical" evidence="1">
    <location>
        <begin position="501"/>
        <end position="517"/>
    </location>
</feature>
<dbReference type="PANTHER" id="PTHR11161:SF0">
    <property type="entry name" value="O-ACYLTRANSFERASE LIKE PROTEIN"/>
    <property type="match status" value="1"/>
</dbReference>
<feature type="transmembrane region" description="Helical" evidence="1">
    <location>
        <begin position="271"/>
        <end position="290"/>
    </location>
</feature>
<feature type="domain" description="Nose resistant-to-fluoxetine protein N-terminal" evidence="3">
    <location>
        <begin position="66"/>
        <end position="201"/>
    </location>
</feature>
<name>A0A1B6CP14_9HEMI</name>
<sequence length="673" mass="76166">MESGSLVLLLMILTLSQCRGSSLHEKFLKEVHDNIKPLKAALFPSEMADEALFYILSYYSPVDAVSERCRNDSNMYVEAVLNNDLWALQMFDASSKLQAGSLLGNIQGLGSFDECLDITTPNFIGKHCTVDIVYDQLPTINKLKTTNNGSGSYFSPIPPYDVMMSVCVPSSCSSEDVETHWKTALAPINASARVTRRQCSTRIPEAMDTKDYVAICVIFGLFGLVILASLIDYIFYKNDIAETSKSILCFFSLYKTLPLLNMKINDKDLPCLNGLRFLGSVWVIIGHRYMIGFYVSSFNLKAVEYYLEHWSMVLVLSSSLSIEIFVLLSGILVSYGFLRLKKTNKTFNIPMFYLKRYLRITPAFAVMMLVDGVILYHLSSGPLWKILSGHHRDNCSSNWWRGFLYISNYFGSTSKIGTCVIPSWFLSTDMQLYLLSPLLLIPLHKKPKIGLFLIFTCFFATTLASFANAYHYNLKSGFVLTATQKTEKSFYMEHMLTHVRAASYFLGMALGYYIFIIKERKVTFSLTKAVRLLGWVFSTALMLSTMFSFLVFQAVNSDTPQVVDSLHIALYRPLFSLGVSWFILMCITGHGGFINKFLSSPIMKPLATLSYGIYMTHFTLQTFQIGRTRLPFNFTRFDFIAQVASDVVLSLCTALLLFVFAEAPFLLLFNWLL</sequence>
<protein>
    <recommendedName>
        <fullName evidence="3">Nose resistant-to-fluoxetine protein N-terminal domain-containing protein</fullName>
    </recommendedName>
</protein>
<feature type="non-terminal residue" evidence="4">
    <location>
        <position position="673"/>
    </location>
</feature>
<dbReference type="PANTHER" id="PTHR11161">
    <property type="entry name" value="O-ACYLTRANSFERASE"/>
    <property type="match status" value="1"/>
</dbReference>
<accession>A0A1B6CP14</accession>
<gene>
    <name evidence="4" type="ORF">g.30429</name>
</gene>
<proteinExistence type="predicted"/>
<feature type="transmembrane region" description="Helical" evidence="1">
    <location>
        <begin position="424"/>
        <end position="443"/>
    </location>
</feature>
<keyword evidence="1" id="KW-1133">Transmembrane helix</keyword>
<evidence type="ECO:0000256" key="1">
    <source>
        <dbReference type="SAM" id="Phobius"/>
    </source>
</evidence>
<dbReference type="AlphaFoldDB" id="A0A1B6CP14"/>
<keyword evidence="2" id="KW-0732">Signal</keyword>
<dbReference type="GO" id="GO:0016747">
    <property type="term" value="F:acyltransferase activity, transferring groups other than amino-acyl groups"/>
    <property type="evidence" value="ECO:0007669"/>
    <property type="project" value="InterPro"/>
</dbReference>
<keyword evidence="1" id="KW-0472">Membrane</keyword>
<dbReference type="Pfam" id="PF20146">
    <property type="entry name" value="NRF"/>
    <property type="match status" value="1"/>
</dbReference>
<feature type="transmembrane region" description="Helical" evidence="1">
    <location>
        <begin position="357"/>
        <end position="378"/>
    </location>
</feature>
<dbReference type="InterPro" id="IPR002656">
    <property type="entry name" value="Acyl_transf_3_dom"/>
</dbReference>
<feature type="transmembrane region" description="Helical" evidence="1">
    <location>
        <begin position="574"/>
        <end position="594"/>
    </location>
</feature>
<dbReference type="Pfam" id="PF01757">
    <property type="entry name" value="Acyl_transf_3"/>
    <property type="match status" value="1"/>
</dbReference>
<feature type="transmembrane region" description="Helical" evidence="1">
    <location>
        <begin position="529"/>
        <end position="554"/>
    </location>
</feature>